<dbReference type="PANTHER" id="PTHR47691">
    <property type="entry name" value="REGULATOR-RELATED"/>
    <property type="match status" value="1"/>
</dbReference>
<dbReference type="Gene3D" id="1.10.260.40">
    <property type="entry name" value="lambda repressor-like DNA-binding domains"/>
    <property type="match status" value="1"/>
</dbReference>
<reference evidence="2" key="1">
    <citation type="submission" date="2016-10" db="EMBL/GenBank/DDBJ databases">
        <authorList>
            <person name="Varghese N."/>
            <person name="Submissions S."/>
        </authorList>
    </citation>
    <scope>NUCLEOTIDE SEQUENCE [LARGE SCALE GENOMIC DNA]</scope>
    <source>
        <strain evidence="2">CGMCC 1.10783</strain>
    </source>
</reference>
<dbReference type="Pfam" id="PF13560">
    <property type="entry name" value="HTH_31"/>
    <property type="match status" value="1"/>
</dbReference>
<dbReference type="Proteomes" id="UP000182130">
    <property type="component" value="Unassembled WGS sequence"/>
</dbReference>
<dbReference type="GO" id="GO:0003677">
    <property type="term" value="F:DNA binding"/>
    <property type="evidence" value="ECO:0007669"/>
    <property type="project" value="InterPro"/>
</dbReference>
<dbReference type="InterPro" id="IPR010982">
    <property type="entry name" value="Lambda_DNA-bd_dom_sf"/>
</dbReference>
<dbReference type="PANTHER" id="PTHR47691:SF3">
    <property type="entry name" value="HTH-TYPE TRANSCRIPTIONAL REGULATOR RV0890C-RELATED"/>
    <property type="match status" value="1"/>
</dbReference>
<dbReference type="InterPro" id="IPR027417">
    <property type="entry name" value="P-loop_NTPase"/>
</dbReference>
<sequence>MSPAGHLGALLRRHRRAGDLTLEALSERSGVSDRTISDIERGVSRGPQHRTMLALADALGLQGTAREQLLASARAGRRPASQDGPPVDPEPHRLADFTGRDAEIAAVVAHLVAGGAVRSTAAPVVLCGAPGVGKTSIAIEALHRCAPAKPRRLFVDLGGLDVVPLSPLQVLQSLLRQLTGEADVPRTLGEAATAWRSAIAATPAAVLLDDAANEAQIRPVLSPGWQGAVVVTSRRELAGLEGARRLTIGHLSRSESVALLERIVPPSQRGTGELEELAHYCNDIPLALRIAGNRLASRPRWTVQDLVQRLSTEERRLGALVAGDLAVESAFALSYGQLDEAGQTLFRRLSLLDGSSFGARVAGAVVGLGEGGAQDQLDGLVGLGLVEALHGDHHRLHDLLRLYAASRLRSEETAEAIAEHRRNLREWLLETTIAAGSRFEPRRPGPSSDALPAVPSPKDAFASDEAARRWLIGEAEHWFAAYRAAAARADHARVLAVADSLHWFSDLWLAWGRWHELYAASAAAAAAIADPSQQARHLGYLAWAQLVESFDPAAARTTAEAALAAAREAGDARQSGWAGFYLAWSTLQLGELDVAAQLADAAVTDFAAAGDVEGQLQARSIRTDIRGRRDPEASIGEYRELLDFLRESGDRLPRNIRVVTETNAHAVIALTLLGFGRYEEAMAAATDALGAGTPGEFPSGQAAAHRHRGFAARALGRDEAARADFVDALALGTGTRSEAWLGEVREALASVSPGARSDAASGAVAPGVS</sequence>
<dbReference type="SMART" id="SM00530">
    <property type="entry name" value="HTH_XRE"/>
    <property type="match status" value="1"/>
</dbReference>
<proteinExistence type="predicted"/>
<dbReference type="SUPFAM" id="SSF52540">
    <property type="entry name" value="P-loop containing nucleoside triphosphate hydrolases"/>
    <property type="match status" value="1"/>
</dbReference>
<dbReference type="InterPro" id="IPR001387">
    <property type="entry name" value="Cro/C1-type_HTH"/>
</dbReference>
<dbReference type="CDD" id="cd00093">
    <property type="entry name" value="HTH_XRE"/>
    <property type="match status" value="1"/>
</dbReference>
<dbReference type="InterPro" id="IPR011990">
    <property type="entry name" value="TPR-like_helical_dom_sf"/>
</dbReference>
<dbReference type="SUPFAM" id="SSF48452">
    <property type="entry name" value="TPR-like"/>
    <property type="match status" value="1"/>
</dbReference>
<protein>
    <submittedName>
        <fullName evidence="1">Helix-turn-helix domain-containing protein</fullName>
    </submittedName>
</protein>
<dbReference type="SUPFAM" id="SSF47413">
    <property type="entry name" value="lambda repressor-like DNA-binding domains"/>
    <property type="match status" value="1"/>
</dbReference>
<dbReference type="RefSeq" id="WP_074587273.1">
    <property type="nucleotide sequence ID" value="NZ_FNEI01000003.1"/>
</dbReference>
<dbReference type="STRING" id="1045773.SAMN05216555_10333"/>
<keyword evidence="2" id="KW-1185">Reference proteome</keyword>
<name>A0A1G8LDH4_9MICC</name>
<dbReference type="Gene3D" id="1.25.40.10">
    <property type="entry name" value="Tetratricopeptide repeat domain"/>
    <property type="match status" value="1"/>
</dbReference>
<dbReference type="Gene3D" id="3.40.50.300">
    <property type="entry name" value="P-loop containing nucleotide triphosphate hydrolases"/>
    <property type="match status" value="1"/>
</dbReference>
<dbReference type="EMBL" id="FNEI01000003">
    <property type="protein sequence ID" value="SDI53676.1"/>
    <property type="molecule type" value="Genomic_DNA"/>
</dbReference>
<dbReference type="OrthoDB" id="5521004at2"/>
<dbReference type="PRINTS" id="PR00364">
    <property type="entry name" value="DISEASERSIST"/>
</dbReference>
<evidence type="ECO:0000313" key="2">
    <source>
        <dbReference type="Proteomes" id="UP000182130"/>
    </source>
</evidence>
<organism evidence="1 2">
    <name type="scientific">Arthrobacter cupressi</name>
    <dbReference type="NCBI Taxonomy" id="1045773"/>
    <lineage>
        <taxon>Bacteria</taxon>
        <taxon>Bacillati</taxon>
        <taxon>Actinomycetota</taxon>
        <taxon>Actinomycetes</taxon>
        <taxon>Micrococcales</taxon>
        <taxon>Micrococcaceae</taxon>
        <taxon>Arthrobacter</taxon>
    </lineage>
</organism>
<accession>A0A1G8LDH4</accession>
<gene>
    <name evidence="1" type="ORF">SAMN05216555_10333</name>
</gene>
<evidence type="ECO:0000313" key="1">
    <source>
        <dbReference type="EMBL" id="SDI53676.1"/>
    </source>
</evidence>
<dbReference type="AlphaFoldDB" id="A0A1G8LDH4"/>
<dbReference type="PROSITE" id="PS50943">
    <property type="entry name" value="HTH_CROC1"/>
    <property type="match status" value="1"/>
</dbReference>